<dbReference type="Gene3D" id="3.40.50.300">
    <property type="entry name" value="P-loop containing nucleotide triphosphate hydrolases"/>
    <property type="match status" value="1"/>
</dbReference>
<keyword evidence="15" id="KW-1185">Reference proteome</keyword>
<evidence type="ECO:0000256" key="2">
    <source>
        <dbReference type="ARBA" id="ARBA00009719"/>
    </source>
</evidence>
<feature type="compositionally biased region" description="Basic and acidic residues" evidence="12">
    <location>
        <begin position="337"/>
        <end position="351"/>
    </location>
</feature>
<evidence type="ECO:0000256" key="9">
    <source>
        <dbReference type="ARBA" id="ARBA00022840"/>
    </source>
</evidence>
<evidence type="ECO:0000256" key="11">
    <source>
        <dbReference type="RuleBase" id="RU004082"/>
    </source>
</evidence>
<sequence>MERQKTAHKPLIVAVCGDSGSGKSTLTDGMVQLFGQDSVTHICLDDYHTLDRAARMRAGITALHPCANNFPLMTEHLQRLARGETILKPVYDHRTGTFGPPEEVKPAEIIFVHGLHALFTPELRRLAHVRIYLDPEAALQQQWKIMRDSTSRGYTVEQVREQIALRRRDSRLYIQPQKRFADIIVRFYRGSLYYRTRDLAHLDVRLIEAKHAPKIDLSDVLEASHNGRKPALRLVEEVYDGVLRDVLEIDGDISHQKACELENCIWAHMQEINHLRPERLSMLGRFYVGNVLRQSDPLALTQLIILYHIIHARNRLRQSAEEEEVSGREPPASGEAVEGRGGREREPEQRS</sequence>
<dbReference type="PRINTS" id="PR00478">
    <property type="entry name" value="PHRIBLKINASE"/>
</dbReference>
<dbReference type="Proteomes" id="UP000334820">
    <property type="component" value="Unassembled WGS sequence"/>
</dbReference>
<keyword evidence="9" id="KW-0067">ATP-binding</keyword>
<dbReference type="SUPFAM" id="SSF52540">
    <property type="entry name" value="P-loop containing nucleoside triphosphate hydrolases"/>
    <property type="match status" value="1"/>
</dbReference>
<dbReference type="AlphaFoldDB" id="A0A5J4K2B0"/>
<feature type="domain" description="Phosphoribulokinase/uridine kinase" evidence="13">
    <location>
        <begin position="12"/>
        <end position="186"/>
    </location>
</feature>
<evidence type="ECO:0000256" key="12">
    <source>
        <dbReference type="SAM" id="MobiDB-lite"/>
    </source>
</evidence>
<comment type="similarity">
    <text evidence="2 11">Belongs to the phosphoribulokinase family.</text>
</comment>
<dbReference type="PANTHER" id="PTHR10285">
    <property type="entry name" value="URIDINE KINASE"/>
    <property type="match status" value="1"/>
</dbReference>
<dbReference type="GO" id="GO:0005524">
    <property type="term" value="F:ATP binding"/>
    <property type="evidence" value="ECO:0007669"/>
    <property type="project" value="UniProtKB-KW"/>
</dbReference>
<keyword evidence="8 14" id="KW-0418">Kinase</keyword>
<dbReference type="EMBL" id="BKZV01000002">
    <property type="protein sequence ID" value="GER83048.1"/>
    <property type="molecule type" value="Genomic_DNA"/>
</dbReference>
<evidence type="ECO:0000256" key="1">
    <source>
        <dbReference type="ARBA" id="ARBA00005215"/>
    </source>
</evidence>
<evidence type="ECO:0000256" key="10">
    <source>
        <dbReference type="ARBA" id="ARBA00047663"/>
    </source>
</evidence>
<dbReference type="PROSITE" id="PS00567">
    <property type="entry name" value="PHOSPHORIBULOKINASE"/>
    <property type="match status" value="1"/>
</dbReference>
<evidence type="ECO:0000256" key="8">
    <source>
        <dbReference type="ARBA" id="ARBA00022777"/>
    </source>
</evidence>
<keyword evidence="6" id="KW-0808">Transferase</keyword>
<evidence type="ECO:0000256" key="3">
    <source>
        <dbReference type="ARBA" id="ARBA00012042"/>
    </source>
</evidence>
<dbReference type="GO" id="GO:0019253">
    <property type="term" value="P:reductive pentose-phosphate cycle"/>
    <property type="evidence" value="ECO:0007669"/>
    <property type="project" value="UniProtKB-KW"/>
</dbReference>
<evidence type="ECO:0000256" key="6">
    <source>
        <dbReference type="ARBA" id="ARBA00022679"/>
    </source>
</evidence>
<evidence type="ECO:0000313" key="15">
    <source>
        <dbReference type="Proteomes" id="UP000334820"/>
    </source>
</evidence>
<comment type="catalytic activity">
    <reaction evidence="10 11">
        <text>D-ribulose 5-phosphate + ATP = D-ribulose 1,5-bisphosphate + ADP + H(+)</text>
        <dbReference type="Rhea" id="RHEA:19365"/>
        <dbReference type="ChEBI" id="CHEBI:15378"/>
        <dbReference type="ChEBI" id="CHEBI:30616"/>
        <dbReference type="ChEBI" id="CHEBI:57870"/>
        <dbReference type="ChEBI" id="CHEBI:58121"/>
        <dbReference type="ChEBI" id="CHEBI:456216"/>
        <dbReference type="EC" id="2.7.1.19"/>
    </reaction>
</comment>
<evidence type="ECO:0000313" key="14">
    <source>
        <dbReference type="EMBL" id="GER83048.1"/>
    </source>
</evidence>
<keyword evidence="7" id="KW-0547">Nucleotide-binding</keyword>
<keyword evidence="4" id="KW-0602">Photosynthesis</keyword>
<dbReference type="RefSeq" id="WP_151727865.1">
    <property type="nucleotide sequence ID" value="NZ_BKZV01000002.1"/>
</dbReference>
<dbReference type="InterPro" id="IPR006082">
    <property type="entry name" value="PRK"/>
</dbReference>
<feature type="region of interest" description="Disordered" evidence="12">
    <location>
        <begin position="318"/>
        <end position="351"/>
    </location>
</feature>
<evidence type="ECO:0000259" key="13">
    <source>
        <dbReference type="Pfam" id="PF00485"/>
    </source>
</evidence>
<protein>
    <recommendedName>
        <fullName evidence="3 11">Phosphoribulokinase</fullName>
        <ecNumber evidence="3 11">2.7.1.19</ecNumber>
    </recommendedName>
</protein>
<dbReference type="NCBIfam" id="NF005655">
    <property type="entry name" value="PRK07429.1"/>
    <property type="match status" value="1"/>
</dbReference>
<evidence type="ECO:0000256" key="5">
    <source>
        <dbReference type="ARBA" id="ARBA00022567"/>
    </source>
</evidence>
<comment type="pathway">
    <text evidence="1">Carbohydrate biosynthesis; Calvin cycle.</text>
</comment>
<gene>
    <name evidence="14" type="primary">prk</name>
    <name evidence="14" type="ORF">KTAU_16850</name>
</gene>
<dbReference type="InterPro" id="IPR006083">
    <property type="entry name" value="PRK/URK"/>
</dbReference>
<dbReference type="GO" id="GO:0008974">
    <property type="term" value="F:phosphoribulokinase activity"/>
    <property type="evidence" value="ECO:0007669"/>
    <property type="project" value="UniProtKB-EC"/>
</dbReference>
<name>A0A5J4K2B0_9CHLR</name>
<evidence type="ECO:0000256" key="7">
    <source>
        <dbReference type="ARBA" id="ARBA00022741"/>
    </source>
</evidence>
<accession>A0A5J4K2B0</accession>
<reference evidence="14 15" key="1">
    <citation type="journal article" date="2019" name="Int. J. Syst. Evol. Microbiol.">
        <title>Thermogemmatispora aurantia sp. nov. and Thermogemmatispora argillosa sp. nov., within the class Ktedonobacteria, and emended description of the genus Thermogemmatispora.</title>
        <authorList>
            <person name="Zheng Y."/>
            <person name="Wang C.M."/>
            <person name="Sakai Y."/>
            <person name="Abe K."/>
            <person name="Yokota A."/>
            <person name="Yabe S."/>
        </authorList>
    </citation>
    <scope>NUCLEOTIDE SEQUENCE [LARGE SCALE GENOMIC DNA]</scope>
    <source>
        <strain evidence="14 15">A1-2</strain>
    </source>
</reference>
<dbReference type="Pfam" id="PF00485">
    <property type="entry name" value="PRK"/>
    <property type="match status" value="1"/>
</dbReference>
<evidence type="ECO:0000256" key="4">
    <source>
        <dbReference type="ARBA" id="ARBA00022531"/>
    </source>
</evidence>
<proteinExistence type="inferred from homology"/>
<comment type="caution">
    <text evidence="14">The sequence shown here is derived from an EMBL/GenBank/DDBJ whole genome shotgun (WGS) entry which is preliminary data.</text>
</comment>
<dbReference type="EC" id="2.7.1.19" evidence="3 11"/>
<dbReference type="InterPro" id="IPR027417">
    <property type="entry name" value="P-loop_NTPase"/>
</dbReference>
<keyword evidence="5" id="KW-0113">Calvin cycle</keyword>
<organism evidence="14 15">
    <name type="scientific">Thermogemmatispora aurantia</name>
    <dbReference type="NCBI Taxonomy" id="2045279"/>
    <lineage>
        <taxon>Bacteria</taxon>
        <taxon>Bacillati</taxon>
        <taxon>Chloroflexota</taxon>
        <taxon>Ktedonobacteria</taxon>
        <taxon>Thermogemmatisporales</taxon>
        <taxon>Thermogemmatisporaceae</taxon>
        <taxon>Thermogemmatispora</taxon>
    </lineage>
</organism>